<dbReference type="Proteomes" id="UP000295142">
    <property type="component" value="Unassembled WGS sequence"/>
</dbReference>
<reference evidence="1 2" key="1">
    <citation type="submission" date="2019-03" db="EMBL/GenBank/DDBJ databases">
        <title>Genomic Encyclopedia of Type Strains, Phase IV (KMG-IV): sequencing the most valuable type-strain genomes for metagenomic binning, comparative biology and taxonomic classification.</title>
        <authorList>
            <person name="Goeker M."/>
        </authorList>
    </citation>
    <scope>NUCLEOTIDE SEQUENCE [LARGE SCALE GENOMIC DNA]</scope>
    <source>
        <strain evidence="1 2">DSM 4868</strain>
    </source>
</reference>
<dbReference type="EMBL" id="SLWW01000003">
    <property type="protein sequence ID" value="TCO73063.1"/>
    <property type="molecule type" value="Genomic_DNA"/>
</dbReference>
<proteinExistence type="predicted"/>
<organism evidence="1 2">
    <name type="scientific">Rhodovulum euryhalinum</name>
    <dbReference type="NCBI Taxonomy" id="35805"/>
    <lineage>
        <taxon>Bacteria</taxon>
        <taxon>Pseudomonadati</taxon>
        <taxon>Pseudomonadota</taxon>
        <taxon>Alphaproteobacteria</taxon>
        <taxon>Rhodobacterales</taxon>
        <taxon>Paracoccaceae</taxon>
        <taxon>Rhodovulum</taxon>
    </lineage>
</organism>
<keyword evidence="2" id="KW-1185">Reference proteome</keyword>
<protein>
    <submittedName>
        <fullName evidence="1">Uncharacterized protein</fullName>
    </submittedName>
</protein>
<dbReference type="AlphaFoldDB" id="A0A4R2KHI0"/>
<comment type="caution">
    <text evidence="1">The sequence shown here is derived from an EMBL/GenBank/DDBJ whole genome shotgun (WGS) entry which is preliminary data.</text>
</comment>
<dbReference type="OrthoDB" id="7860387at2"/>
<dbReference type="RefSeq" id="WP_132542672.1">
    <property type="nucleotide sequence ID" value="NZ_SLWW01000003.1"/>
</dbReference>
<evidence type="ECO:0000313" key="1">
    <source>
        <dbReference type="EMBL" id="TCO73063.1"/>
    </source>
</evidence>
<gene>
    <name evidence="1" type="ORF">EV655_103292</name>
</gene>
<accession>A0A4R2KHI0</accession>
<sequence length="120" mass="12900">MTDSYPKPPAHAAPYVDILGSALAVRFLMAFGGAELYWAENPGERSRVVQIVGVDLASALARADLPPRVPLAKPWLAACLAHEGLSVAEIARTLHASDVAVRGWLRKNPYRPSPAMWGDA</sequence>
<name>A0A4R2KHI0_9RHOB</name>
<evidence type="ECO:0000313" key="2">
    <source>
        <dbReference type="Proteomes" id="UP000295142"/>
    </source>
</evidence>